<reference evidence="4 5" key="4">
    <citation type="journal article" date="2018" name="Environ. Microbiol. Rep.">
        <title>Phylogenetic distribution of roseobacticides in the Roseobacter group and their effect on microalgae.</title>
        <authorList>
            <person name="Sonnenschein E.C."/>
            <person name="Phippen C.B."/>
            <person name="Bentzon-Tilia M."/>
            <person name="Rasmussen S.A."/>
            <person name="Nielsen K.F."/>
            <person name="Gram L."/>
        </authorList>
    </citation>
    <scope>NUCLEOTIDE SEQUENCE [LARGE SCALE GENOMIC DNA]</scope>
    <source>
        <strain evidence="4 5">P36</strain>
    </source>
</reference>
<dbReference type="SUPFAM" id="SSF53955">
    <property type="entry name" value="Lysozyme-like"/>
    <property type="match status" value="1"/>
</dbReference>
<sequence>MAAIAATSKRHERNSALRAVGLSKAQWQTLFRSLVQAESAFRPNAKSPVGAIGLGQLMPQTAKELGVDPYDMHQNLDGAARYLLAQLQTFGSVELALAAYNAGPHRVEKYGGVPPFRETRNYIKRIDRLSGGLTSYRTASLN</sequence>
<proteinExistence type="inferred from homology"/>
<keyword evidence="5" id="KW-1185">Reference proteome</keyword>
<dbReference type="PANTHER" id="PTHR37423">
    <property type="entry name" value="SOLUBLE LYTIC MUREIN TRANSGLYCOSYLASE-RELATED"/>
    <property type="match status" value="1"/>
</dbReference>
<dbReference type="RefSeq" id="WP_244906693.1">
    <property type="nucleotide sequence ID" value="NZ_CP010649.1"/>
</dbReference>
<evidence type="ECO:0000313" key="5">
    <source>
        <dbReference type="Proteomes" id="UP000218891"/>
    </source>
</evidence>
<dbReference type="EMBL" id="CP010649">
    <property type="protein sequence ID" value="ATG38081.1"/>
    <property type="molecule type" value="Genomic_DNA"/>
</dbReference>
<dbReference type="Gene3D" id="1.10.530.10">
    <property type="match status" value="1"/>
</dbReference>
<dbReference type="CDD" id="cd00254">
    <property type="entry name" value="LT-like"/>
    <property type="match status" value="1"/>
</dbReference>
<reference evidence="4 5" key="1">
    <citation type="journal article" date="2017" name="Front. Microbiol.">
        <title>Phaeobacter piscinae sp. nov., a species of the Roseobacter group and potential aquaculture probiont.</title>
        <authorList>
            <person name="Sonnenschein E.C."/>
            <person name="Phippen C.B.W."/>
            <person name="Nielsen K.F."/>
            <person name="Mateiu R.V."/>
            <person name="Melchiorsen J."/>
            <person name="Gram L."/>
            <person name="Overmann J."/>
            <person name="Freese H.M."/>
        </authorList>
    </citation>
    <scope>NUCLEOTIDE SEQUENCE [LARGE SCALE GENOMIC DNA]</scope>
    <source>
        <strain evidence="4 5">P36</strain>
    </source>
</reference>
<comment type="similarity">
    <text evidence="1">Belongs to the transglycosylase Slt family.</text>
</comment>
<accession>A0ABM6PKL2</accession>
<dbReference type="InterPro" id="IPR008258">
    <property type="entry name" value="Transglycosylase_SLT_dom_1"/>
</dbReference>
<keyword evidence="4" id="KW-0614">Plasmid</keyword>
<gene>
    <name evidence="4" type="ORF">PhaeoP36_04006</name>
</gene>
<protein>
    <submittedName>
        <fullName evidence="4">Lytic transglycosylase-like protein</fullName>
    </submittedName>
</protein>
<reference evidence="4 5" key="2">
    <citation type="journal article" date="2017" name="Genome Biol. Evol.">
        <title>Trajectories and Drivers of Genome Evolution in Surface-Associated Marine Phaeobacter.</title>
        <authorList>
            <person name="Freese H.M."/>
            <person name="Sikorski J."/>
            <person name="Bunk B."/>
            <person name="Scheuner C."/>
            <person name="Meier-Kolthoff J.P."/>
            <person name="Sproer C."/>
            <person name="Gram L."/>
            <person name="Overmann J."/>
        </authorList>
    </citation>
    <scope>NUCLEOTIDE SEQUENCE [LARGE SCALE GENOMIC DNA]</scope>
    <source>
        <strain evidence="4 5">P36</strain>
    </source>
</reference>
<reference evidence="4 5" key="3">
    <citation type="journal article" date="2017" name="Int. J. Syst. Evol. Microbiol.">
        <title>Adaptation of Surface-Associated Bacteria to the Open Ocean: A Genomically Distinct Subpopulation of Phaeobacter gallaeciensis Colonizes Pacific Mesozooplankton.</title>
        <authorList>
            <person name="Freese H.M."/>
            <person name="Methner A."/>
            <person name="Overmann J."/>
        </authorList>
    </citation>
    <scope>NUCLEOTIDE SEQUENCE [LARGE SCALE GENOMIC DNA]</scope>
    <source>
        <strain evidence="4 5">P36</strain>
    </source>
</reference>
<evidence type="ECO:0000313" key="4">
    <source>
        <dbReference type="EMBL" id="ATG38081.1"/>
    </source>
</evidence>
<geneLocation type="plasmid" evidence="4 5">
    <name>pP36_f</name>
</geneLocation>
<dbReference type="Proteomes" id="UP000218891">
    <property type="component" value="Plasmid pP36_f"/>
</dbReference>
<comment type="similarity">
    <text evidence="2">Belongs to the virb1 family.</text>
</comment>
<feature type="domain" description="Transglycosylase SLT" evidence="3">
    <location>
        <begin position="23"/>
        <end position="122"/>
    </location>
</feature>
<dbReference type="Pfam" id="PF01464">
    <property type="entry name" value="SLT"/>
    <property type="match status" value="1"/>
</dbReference>
<name>A0ABM6PKL2_9RHOB</name>
<dbReference type="InterPro" id="IPR023346">
    <property type="entry name" value="Lysozyme-like_dom_sf"/>
</dbReference>
<evidence type="ECO:0000256" key="2">
    <source>
        <dbReference type="ARBA" id="ARBA00009387"/>
    </source>
</evidence>
<evidence type="ECO:0000256" key="1">
    <source>
        <dbReference type="ARBA" id="ARBA00007734"/>
    </source>
</evidence>
<dbReference type="PANTHER" id="PTHR37423:SF2">
    <property type="entry name" value="MEMBRANE-BOUND LYTIC MUREIN TRANSGLYCOSYLASE C"/>
    <property type="match status" value="1"/>
</dbReference>
<evidence type="ECO:0000259" key="3">
    <source>
        <dbReference type="Pfam" id="PF01464"/>
    </source>
</evidence>
<organism evidence="4 5">
    <name type="scientific">Phaeobacter piscinae</name>
    <dbReference type="NCBI Taxonomy" id="1580596"/>
    <lineage>
        <taxon>Bacteria</taxon>
        <taxon>Pseudomonadati</taxon>
        <taxon>Pseudomonadota</taxon>
        <taxon>Alphaproteobacteria</taxon>
        <taxon>Rhodobacterales</taxon>
        <taxon>Roseobacteraceae</taxon>
        <taxon>Phaeobacter</taxon>
    </lineage>
</organism>